<organism evidence="1 2">
    <name type="scientific">Penicillium alfredii</name>
    <dbReference type="NCBI Taxonomy" id="1506179"/>
    <lineage>
        <taxon>Eukaryota</taxon>
        <taxon>Fungi</taxon>
        <taxon>Dikarya</taxon>
        <taxon>Ascomycota</taxon>
        <taxon>Pezizomycotina</taxon>
        <taxon>Eurotiomycetes</taxon>
        <taxon>Eurotiomycetidae</taxon>
        <taxon>Eurotiales</taxon>
        <taxon>Aspergillaceae</taxon>
        <taxon>Penicillium</taxon>
    </lineage>
</organism>
<keyword evidence="2" id="KW-1185">Reference proteome</keyword>
<dbReference type="OrthoDB" id="4500639at2759"/>
<dbReference type="RefSeq" id="XP_056513744.1">
    <property type="nucleotide sequence ID" value="XM_056652677.1"/>
</dbReference>
<gene>
    <name evidence="1" type="ORF">NUU61_002095</name>
</gene>
<dbReference type="AlphaFoldDB" id="A0A9W9FR25"/>
<reference evidence="1" key="1">
    <citation type="submission" date="2022-11" db="EMBL/GenBank/DDBJ databases">
        <authorList>
            <person name="Petersen C."/>
        </authorList>
    </citation>
    <scope>NUCLEOTIDE SEQUENCE</scope>
    <source>
        <strain evidence="1">IBT 34128</strain>
    </source>
</reference>
<comment type="caution">
    <text evidence="1">The sequence shown here is derived from an EMBL/GenBank/DDBJ whole genome shotgun (WGS) entry which is preliminary data.</text>
</comment>
<evidence type="ECO:0000313" key="1">
    <source>
        <dbReference type="EMBL" id="KAJ5104748.1"/>
    </source>
</evidence>
<protein>
    <submittedName>
        <fullName evidence="1">Uncharacterized protein</fullName>
    </submittedName>
</protein>
<accession>A0A9W9FR25</accession>
<dbReference type="GeneID" id="81391845"/>
<name>A0A9W9FR25_9EURO</name>
<sequence>MSATTFDGKDPPSLPVPDPANLDYCMQAQIRYSCGHSTGGEFIKCRRHINKEDERCSNRSIIHIDGKHSPHKCRSCLRSA</sequence>
<dbReference type="EMBL" id="JAPMSZ010000004">
    <property type="protein sequence ID" value="KAJ5104748.1"/>
    <property type="molecule type" value="Genomic_DNA"/>
</dbReference>
<evidence type="ECO:0000313" key="2">
    <source>
        <dbReference type="Proteomes" id="UP001141434"/>
    </source>
</evidence>
<proteinExistence type="predicted"/>
<dbReference type="Proteomes" id="UP001141434">
    <property type="component" value="Unassembled WGS sequence"/>
</dbReference>
<reference evidence="1" key="2">
    <citation type="journal article" date="2023" name="IMA Fungus">
        <title>Comparative genomic study of the Penicillium genus elucidates a diverse pangenome and 15 lateral gene transfer events.</title>
        <authorList>
            <person name="Petersen C."/>
            <person name="Sorensen T."/>
            <person name="Nielsen M.R."/>
            <person name="Sondergaard T.E."/>
            <person name="Sorensen J.L."/>
            <person name="Fitzpatrick D.A."/>
            <person name="Frisvad J.C."/>
            <person name="Nielsen K.L."/>
        </authorList>
    </citation>
    <scope>NUCLEOTIDE SEQUENCE</scope>
    <source>
        <strain evidence="1">IBT 34128</strain>
    </source>
</reference>